<dbReference type="Pfam" id="PF23171">
    <property type="entry name" value="bHLH_HIF1A"/>
    <property type="match status" value="1"/>
</dbReference>
<evidence type="ECO:0000256" key="3">
    <source>
        <dbReference type="ARBA" id="ARBA00023015"/>
    </source>
</evidence>
<evidence type="ECO:0000313" key="10">
    <source>
        <dbReference type="EMBL" id="CAB3267234.1"/>
    </source>
</evidence>
<dbReference type="Pfam" id="PF08447">
    <property type="entry name" value="PAS_3"/>
    <property type="match status" value="1"/>
</dbReference>
<keyword evidence="6" id="KW-0539">Nucleus</keyword>
<dbReference type="InterPro" id="IPR011598">
    <property type="entry name" value="bHLH_dom"/>
</dbReference>
<dbReference type="InterPro" id="IPR013767">
    <property type="entry name" value="PAS_fold"/>
</dbReference>
<evidence type="ECO:0000259" key="8">
    <source>
        <dbReference type="PROSITE" id="PS50112"/>
    </source>
</evidence>
<dbReference type="InterPro" id="IPR000014">
    <property type="entry name" value="PAS"/>
</dbReference>
<evidence type="ECO:0000256" key="6">
    <source>
        <dbReference type="ARBA" id="ARBA00023242"/>
    </source>
</evidence>
<organism evidence="10">
    <name type="scientific">Phallusia mammillata</name>
    <dbReference type="NCBI Taxonomy" id="59560"/>
    <lineage>
        <taxon>Eukaryota</taxon>
        <taxon>Metazoa</taxon>
        <taxon>Chordata</taxon>
        <taxon>Tunicata</taxon>
        <taxon>Ascidiacea</taxon>
        <taxon>Phlebobranchia</taxon>
        <taxon>Ascidiidae</taxon>
        <taxon>Phallusia</taxon>
    </lineage>
</organism>
<evidence type="ECO:0000256" key="1">
    <source>
        <dbReference type="ARBA" id="ARBA00004123"/>
    </source>
</evidence>
<dbReference type="InterPro" id="IPR013655">
    <property type="entry name" value="PAS_fold_3"/>
</dbReference>
<feature type="compositionally biased region" description="Basic and acidic residues" evidence="7">
    <location>
        <begin position="19"/>
        <end position="35"/>
    </location>
</feature>
<evidence type="ECO:0000256" key="4">
    <source>
        <dbReference type="ARBA" id="ARBA00023125"/>
    </source>
</evidence>
<dbReference type="SUPFAM" id="SSF55785">
    <property type="entry name" value="PYP-like sensor domain (PAS domain)"/>
    <property type="match status" value="2"/>
</dbReference>
<proteinExistence type="evidence at transcript level"/>
<dbReference type="CDD" id="cd00130">
    <property type="entry name" value="PAS"/>
    <property type="match status" value="2"/>
</dbReference>
<dbReference type="EMBL" id="LR791372">
    <property type="protein sequence ID" value="CAB3267234.1"/>
    <property type="molecule type" value="mRNA"/>
</dbReference>
<evidence type="ECO:0000256" key="7">
    <source>
        <dbReference type="SAM" id="MobiDB-lite"/>
    </source>
</evidence>
<dbReference type="GO" id="GO:0046983">
    <property type="term" value="F:protein dimerization activity"/>
    <property type="evidence" value="ECO:0007669"/>
    <property type="project" value="InterPro"/>
</dbReference>
<feature type="region of interest" description="Disordered" evidence="7">
    <location>
        <begin position="480"/>
        <end position="504"/>
    </location>
</feature>
<keyword evidence="2" id="KW-0677">Repeat</keyword>
<dbReference type="InterPro" id="IPR035965">
    <property type="entry name" value="PAS-like_dom_sf"/>
</dbReference>
<dbReference type="GO" id="GO:0000981">
    <property type="term" value="F:DNA-binding transcription factor activity, RNA polymerase II-specific"/>
    <property type="evidence" value="ECO:0007669"/>
    <property type="project" value="TreeGrafter"/>
</dbReference>
<dbReference type="SUPFAM" id="SSF47459">
    <property type="entry name" value="HLH, helix-loop-helix DNA-binding domain"/>
    <property type="match status" value="1"/>
</dbReference>
<dbReference type="PANTHER" id="PTHR23043:SF26">
    <property type="entry name" value="PROTEIN TRACHEALESS"/>
    <property type="match status" value="1"/>
</dbReference>
<dbReference type="Gene3D" id="4.10.280.10">
    <property type="entry name" value="Helix-loop-helix DNA-binding domain"/>
    <property type="match status" value="1"/>
</dbReference>
<dbReference type="GO" id="GO:0000977">
    <property type="term" value="F:RNA polymerase II transcription regulatory region sequence-specific DNA binding"/>
    <property type="evidence" value="ECO:0007669"/>
    <property type="project" value="TreeGrafter"/>
</dbReference>
<name>A0A6F9DUW7_9ASCI</name>
<accession>A0A6F9DUW7</accession>
<evidence type="ECO:0000256" key="2">
    <source>
        <dbReference type="ARBA" id="ARBA00022737"/>
    </source>
</evidence>
<feature type="domain" description="BHLH" evidence="9">
    <location>
        <begin position="45"/>
        <end position="98"/>
    </location>
</feature>
<protein>
    <submittedName>
        <fullName evidence="10">Trh</fullName>
    </submittedName>
</protein>
<dbReference type="Gene3D" id="3.30.450.20">
    <property type="entry name" value="PAS domain"/>
    <property type="match status" value="2"/>
</dbReference>
<comment type="subcellular location">
    <subcellularLocation>
        <location evidence="1">Nucleus</location>
    </subcellularLocation>
</comment>
<evidence type="ECO:0000256" key="5">
    <source>
        <dbReference type="ARBA" id="ARBA00023163"/>
    </source>
</evidence>
<reference evidence="10" key="1">
    <citation type="submission" date="2020-04" db="EMBL/GenBank/DDBJ databases">
        <authorList>
            <person name="Neveu A P."/>
        </authorList>
    </citation>
    <scope>NUCLEOTIDE SEQUENCE</scope>
    <source>
        <tissue evidence="10">Whole embryo</tissue>
    </source>
</reference>
<keyword evidence="4" id="KW-0238">DNA-binding</keyword>
<dbReference type="GO" id="GO:0005634">
    <property type="term" value="C:nucleus"/>
    <property type="evidence" value="ECO:0007669"/>
    <property type="project" value="UniProtKB-SubCell"/>
</dbReference>
<dbReference type="PROSITE" id="PS50888">
    <property type="entry name" value="BHLH"/>
    <property type="match status" value="1"/>
</dbReference>
<dbReference type="PANTHER" id="PTHR23043">
    <property type="entry name" value="HYPOXIA-INDUCIBLE FACTOR 1 ALPHA"/>
    <property type="match status" value="1"/>
</dbReference>
<keyword evidence="5" id="KW-0804">Transcription</keyword>
<dbReference type="InterPro" id="IPR036638">
    <property type="entry name" value="HLH_DNA-bd_sf"/>
</dbReference>
<dbReference type="SMART" id="SM00091">
    <property type="entry name" value="PAS"/>
    <property type="match status" value="2"/>
</dbReference>
<feature type="region of interest" description="Disordered" evidence="7">
    <location>
        <begin position="1"/>
        <end position="36"/>
    </location>
</feature>
<sequence length="743" mass="83255">MKDMDIKRKKLDSSFKLGKKPDQDSNEVSDSKGQDQTKLLKLVHYKKEKSRNAARTRRGKENYEFYELARLLPISSDTSSQLDKASIVRLTMSHLQLQLFLHANYRLDASQSQVHQKEKSSLQPNPAELTLKAQQYIENNLGSMILQSLDGFLFVLNEDGRFLYVSNAVNVCLGLAQVDLVGTSIYNYIHPSDHQEVRDAFCHKNPASSNVHFSKIDNNSESKMHTDDRSFFVRMRSTLSRRGMNVKSTGYKVVHVTGKNRSRGSVTKLGSGEKDESYDLKGFVGVGHILPPPSLTDVQSDIPLFIARLDPSLTVNYCEERVKAYVSFNANEVKGQSLYHFIHSLDIYKISECHKQALSKGQVVTPYYRWVLKNGSCVWMQSYVTMLADRQPDVEDTFVWVNYILGSEPNLFTSSLITSENPEALNTSGKGDEELLKSPVKAIEKQFSNKTLKNEIDEAPTTSPKKLKIIVSDQSFCTANKDHKSTKNKKDNSLEKRNSEDRSMCKKLQTVAQNGSSSLPRTTANILDDHSKIWLNPPNKEVSNHSDLPPGANVLKCHATDTVFSAQQIPSVIHHHYPLGINPNLLHANPVLAKMLAPGFVPEAYLSSNKAIIFAAPMVKFMSPVFAPVPTHSQILPAPNNMECCPTSIADIIDELRKDPMRKVSPPNKVVLPNVIDVSHCNETTSEIGNSVDDTTKMAIPSQNIAPFSLQYCTNEEYILGNLRTPFVFQPITISRKFNSFSV</sequence>
<gene>
    <name evidence="10" type="primary">Trh</name>
</gene>
<dbReference type="SMART" id="SM00353">
    <property type="entry name" value="HLH"/>
    <property type="match status" value="1"/>
</dbReference>
<feature type="domain" description="PAS" evidence="8">
    <location>
        <begin position="138"/>
        <end position="201"/>
    </location>
</feature>
<evidence type="ECO:0000259" key="9">
    <source>
        <dbReference type="PROSITE" id="PS50888"/>
    </source>
</evidence>
<dbReference type="PROSITE" id="PS50112">
    <property type="entry name" value="PAS"/>
    <property type="match status" value="1"/>
</dbReference>
<dbReference type="Pfam" id="PF00989">
    <property type="entry name" value="PAS"/>
    <property type="match status" value="1"/>
</dbReference>
<keyword evidence="3" id="KW-0805">Transcription regulation</keyword>
<dbReference type="AlphaFoldDB" id="A0A6F9DUW7"/>
<dbReference type="NCBIfam" id="TIGR00229">
    <property type="entry name" value="sensory_box"/>
    <property type="match status" value="1"/>
</dbReference>
<dbReference type="CDD" id="cd11432">
    <property type="entry name" value="bHLH-PAS_NPAS1_3_like"/>
    <property type="match status" value="1"/>
</dbReference>